<feature type="transmembrane region" description="Helical" evidence="8">
    <location>
        <begin position="130"/>
        <end position="151"/>
    </location>
</feature>
<dbReference type="PANTHER" id="PTHR43029:SF10">
    <property type="entry name" value="AMMONIUM TRANSPORTER MEP2"/>
    <property type="match status" value="1"/>
</dbReference>
<dbReference type="InterPro" id="IPR029020">
    <property type="entry name" value="Ammonium/urea_transptr"/>
</dbReference>
<evidence type="ECO:0000313" key="11">
    <source>
        <dbReference type="Proteomes" id="UP000249645"/>
    </source>
</evidence>
<comment type="similarity">
    <text evidence="2 8">Belongs to the ammonia transporter channel (TC 1.A.11.2) family.</text>
</comment>
<feature type="domain" description="Ammonium transporter AmtB-like" evidence="9">
    <location>
        <begin position="40"/>
        <end position="435"/>
    </location>
</feature>
<organism evidence="10 11">
    <name type="scientific">Pseudopedobacter saltans</name>
    <dbReference type="NCBI Taxonomy" id="151895"/>
    <lineage>
        <taxon>Bacteria</taxon>
        <taxon>Pseudomonadati</taxon>
        <taxon>Bacteroidota</taxon>
        <taxon>Sphingobacteriia</taxon>
        <taxon>Sphingobacteriales</taxon>
        <taxon>Sphingobacteriaceae</taxon>
        <taxon>Pseudopedobacter</taxon>
    </lineage>
</organism>
<proteinExistence type="inferred from homology"/>
<dbReference type="GO" id="GO:0005886">
    <property type="term" value="C:plasma membrane"/>
    <property type="evidence" value="ECO:0007669"/>
    <property type="project" value="UniProtKB-SubCell"/>
</dbReference>
<keyword evidence="5 8" id="KW-1133">Transmembrane helix</keyword>
<gene>
    <name evidence="10" type="ORF">DI598_14020</name>
</gene>
<feature type="transmembrane region" description="Helical" evidence="8">
    <location>
        <begin position="254"/>
        <end position="279"/>
    </location>
</feature>
<comment type="caution">
    <text evidence="10">The sequence shown here is derived from an EMBL/GenBank/DDBJ whole genome shotgun (WGS) entry which is preliminary data.</text>
</comment>
<sequence length="451" mass="48137">MSIKRFIPFACLILITVIAFFVHSAPDYNGPKEINAADTAWILVASALVFIMTPGLAFFYGGMVNRKNVLSTMIKSIVAAGIVSVLWIVVGYSLAFGDDLGHGLIGDPRTYLFFKGVASGEPVGGIPKSLFAVFQLMFAIITPGLVVGAVAERIKFTSYIFFIVIFHLFVYCPLAHWAWHPEGILAKMGVLDFAGGTVVHISAGMAALAGALVLKQRKSRILHQYVSPANIPYVLIGTGLLWFGWFGFNGGSALAANSLAVSAFLTTNTAAGAAGLSWMFFDVIKGKKPSVLGFCIGAVVGLVAITPGSGFVAIPQSIIIGVVSAIISNIAVGIKEKSKLDDTLDVFPCHGIGGIVGMLLTGIFATKSVNPAGVDGFWLGNHSFFFIQLKGMVISVAFSFIASYLIFKIMNVIVPIRVSDEEEEEGLDKSQHNEKYFQGHLIALNGDDVEL</sequence>
<dbReference type="InterPro" id="IPR018047">
    <property type="entry name" value="Ammonium_transpt_CS"/>
</dbReference>
<evidence type="ECO:0000256" key="2">
    <source>
        <dbReference type="ARBA" id="ARBA00005887"/>
    </source>
</evidence>
<dbReference type="Pfam" id="PF00909">
    <property type="entry name" value="Ammonium_transp"/>
    <property type="match status" value="1"/>
</dbReference>
<feature type="transmembrane region" description="Helical" evidence="8">
    <location>
        <begin position="346"/>
        <end position="365"/>
    </location>
</feature>
<evidence type="ECO:0000256" key="4">
    <source>
        <dbReference type="ARBA" id="ARBA00022692"/>
    </source>
</evidence>
<feature type="transmembrane region" description="Helical" evidence="8">
    <location>
        <begin position="314"/>
        <end position="334"/>
    </location>
</feature>
<feature type="transmembrane region" description="Helical" evidence="8">
    <location>
        <begin position="73"/>
        <end position="95"/>
    </location>
</feature>
<dbReference type="InterPro" id="IPR001905">
    <property type="entry name" value="Ammonium_transpt"/>
</dbReference>
<keyword evidence="3 8" id="KW-0813">Transport</keyword>
<feature type="transmembrane region" description="Helical" evidence="8">
    <location>
        <begin position="226"/>
        <end position="248"/>
    </location>
</feature>
<dbReference type="Proteomes" id="UP000249645">
    <property type="component" value="Unassembled WGS sequence"/>
</dbReference>
<dbReference type="InterPro" id="IPR024041">
    <property type="entry name" value="NH4_transpt_AmtB-like_dom"/>
</dbReference>
<dbReference type="PROSITE" id="PS01219">
    <property type="entry name" value="AMMONIUM_TRANSP"/>
    <property type="match status" value="1"/>
</dbReference>
<comment type="subcellular location">
    <subcellularLocation>
        <location evidence="8">Cell membrane</location>
        <topology evidence="8">Multi-pass membrane protein</topology>
    </subcellularLocation>
    <subcellularLocation>
        <location evidence="1">Membrane</location>
        <topology evidence="1">Multi-pass membrane protein</topology>
    </subcellularLocation>
</comment>
<keyword evidence="7 8" id="KW-0924">Ammonia transport</keyword>
<evidence type="ECO:0000256" key="7">
    <source>
        <dbReference type="ARBA" id="ARBA00023177"/>
    </source>
</evidence>
<dbReference type="Gene3D" id="1.10.3430.10">
    <property type="entry name" value="Ammonium transporter AmtB like domains"/>
    <property type="match status" value="1"/>
</dbReference>
<evidence type="ECO:0000256" key="6">
    <source>
        <dbReference type="ARBA" id="ARBA00023136"/>
    </source>
</evidence>
<evidence type="ECO:0000259" key="9">
    <source>
        <dbReference type="Pfam" id="PF00909"/>
    </source>
</evidence>
<feature type="transmembrane region" description="Helical" evidence="8">
    <location>
        <begin position="385"/>
        <end position="407"/>
    </location>
</feature>
<accession>A0A2W5ENJ5</accession>
<evidence type="ECO:0000256" key="8">
    <source>
        <dbReference type="RuleBase" id="RU362002"/>
    </source>
</evidence>
<protein>
    <recommendedName>
        <fullName evidence="8">Ammonium transporter</fullName>
    </recommendedName>
</protein>
<name>A0A2W5ENJ5_9SPHI</name>
<dbReference type="NCBIfam" id="TIGR00836">
    <property type="entry name" value="amt"/>
    <property type="match status" value="1"/>
</dbReference>
<evidence type="ECO:0000256" key="3">
    <source>
        <dbReference type="ARBA" id="ARBA00022448"/>
    </source>
</evidence>
<feature type="transmembrane region" description="Helical" evidence="8">
    <location>
        <begin position="40"/>
        <end position="61"/>
    </location>
</feature>
<feature type="transmembrane region" description="Helical" evidence="8">
    <location>
        <begin position="191"/>
        <end position="214"/>
    </location>
</feature>
<feature type="transmembrane region" description="Helical" evidence="8">
    <location>
        <begin position="291"/>
        <end position="308"/>
    </location>
</feature>
<dbReference type="AlphaFoldDB" id="A0A2W5ENJ5"/>
<keyword evidence="4 8" id="KW-0812">Transmembrane</keyword>
<dbReference type="GO" id="GO:0008519">
    <property type="term" value="F:ammonium channel activity"/>
    <property type="evidence" value="ECO:0007669"/>
    <property type="project" value="InterPro"/>
</dbReference>
<evidence type="ECO:0000313" key="10">
    <source>
        <dbReference type="EMBL" id="PZP44858.1"/>
    </source>
</evidence>
<dbReference type="EMBL" id="QFOI01000295">
    <property type="protein sequence ID" value="PZP44858.1"/>
    <property type="molecule type" value="Genomic_DNA"/>
</dbReference>
<dbReference type="PANTHER" id="PTHR43029">
    <property type="entry name" value="AMMONIUM TRANSPORTER MEP2"/>
    <property type="match status" value="1"/>
</dbReference>
<evidence type="ECO:0000256" key="1">
    <source>
        <dbReference type="ARBA" id="ARBA00004141"/>
    </source>
</evidence>
<keyword evidence="6 8" id="KW-0472">Membrane</keyword>
<dbReference type="SUPFAM" id="SSF111352">
    <property type="entry name" value="Ammonium transporter"/>
    <property type="match status" value="1"/>
</dbReference>
<feature type="transmembrane region" description="Helical" evidence="8">
    <location>
        <begin position="158"/>
        <end position="179"/>
    </location>
</feature>
<evidence type="ECO:0000256" key="5">
    <source>
        <dbReference type="ARBA" id="ARBA00022989"/>
    </source>
</evidence>
<reference evidence="10 11" key="1">
    <citation type="submission" date="2017-11" db="EMBL/GenBank/DDBJ databases">
        <title>Infants hospitalized years apart are colonized by the same room-sourced microbial strains.</title>
        <authorList>
            <person name="Brooks B."/>
            <person name="Olm M.R."/>
            <person name="Firek B.A."/>
            <person name="Baker R."/>
            <person name="Thomas B.C."/>
            <person name="Morowitz M.J."/>
            <person name="Banfield J.F."/>
        </authorList>
    </citation>
    <scope>NUCLEOTIDE SEQUENCE [LARGE SCALE GENOMIC DNA]</scope>
    <source>
        <strain evidence="10">S2_009_000_R2_76</strain>
    </source>
</reference>